<name>A0A6M0CFW8_9FLAO</name>
<evidence type="ECO:0000313" key="2">
    <source>
        <dbReference type="Proteomes" id="UP000474296"/>
    </source>
</evidence>
<dbReference type="GO" id="GO:0016853">
    <property type="term" value="F:isomerase activity"/>
    <property type="evidence" value="ECO:0007669"/>
    <property type="project" value="UniProtKB-KW"/>
</dbReference>
<evidence type="ECO:0000313" key="1">
    <source>
        <dbReference type="EMBL" id="NER16721.1"/>
    </source>
</evidence>
<accession>A0A6M0CFW8</accession>
<keyword evidence="1" id="KW-0413">Isomerase</keyword>
<sequence>MKQLLLATLVIVLNSCYSAPERKCADFKVGTFEFETEIDGKIAKTKFVRNDSIEIDYYQNKIDTASIQWINDCEYIVKKINPKSIAEQKAVHIKILTTKKNSYTFEYSLVGKTNKQKGEAFKIN</sequence>
<organism evidence="1 2">
    <name type="scientific">Spongiivirga citrea</name>
    <dbReference type="NCBI Taxonomy" id="1481457"/>
    <lineage>
        <taxon>Bacteria</taxon>
        <taxon>Pseudomonadati</taxon>
        <taxon>Bacteroidota</taxon>
        <taxon>Flavobacteriia</taxon>
        <taxon>Flavobacteriales</taxon>
        <taxon>Flavobacteriaceae</taxon>
        <taxon>Spongiivirga</taxon>
    </lineage>
</organism>
<gene>
    <name evidence="1" type="ORF">GWK10_05830</name>
</gene>
<protein>
    <submittedName>
        <fullName evidence="1">DNA topoisomerase IV</fullName>
    </submittedName>
</protein>
<keyword evidence="2" id="KW-1185">Reference proteome</keyword>
<proteinExistence type="predicted"/>
<dbReference type="RefSeq" id="WP_164030155.1">
    <property type="nucleotide sequence ID" value="NZ_JAABOQ010000002.1"/>
</dbReference>
<comment type="caution">
    <text evidence="1">The sequence shown here is derived from an EMBL/GenBank/DDBJ whole genome shotgun (WGS) entry which is preliminary data.</text>
</comment>
<dbReference type="AlphaFoldDB" id="A0A6M0CFW8"/>
<dbReference type="Proteomes" id="UP000474296">
    <property type="component" value="Unassembled WGS sequence"/>
</dbReference>
<dbReference type="EMBL" id="JAABOQ010000002">
    <property type="protein sequence ID" value="NER16721.1"/>
    <property type="molecule type" value="Genomic_DNA"/>
</dbReference>
<reference evidence="1 2" key="1">
    <citation type="submission" date="2020-01" db="EMBL/GenBank/DDBJ databases">
        <title>Spongiivirga citrea KCTC 32990T.</title>
        <authorList>
            <person name="Wang G."/>
        </authorList>
    </citation>
    <scope>NUCLEOTIDE SEQUENCE [LARGE SCALE GENOMIC DNA]</scope>
    <source>
        <strain evidence="1 2">KCTC 32990</strain>
    </source>
</reference>